<dbReference type="InterPro" id="IPR025272">
    <property type="entry name" value="SocA_Panacea"/>
</dbReference>
<protein>
    <submittedName>
        <fullName evidence="2">DUF4065 domain-containing protein</fullName>
    </submittedName>
</protein>
<dbReference type="EMBL" id="RHJS01000002">
    <property type="protein sequence ID" value="RRK33412.1"/>
    <property type="molecule type" value="Genomic_DNA"/>
</dbReference>
<organism evidence="2 3">
    <name type="scientific">Schaedlerella arabinosiphila</name>
    <dbReference type="NCBI Taxonomy" id="2044587"/>
    <lineage>
        <taxon>Bacteria</taxon>
        <taxon>Bacillati</taxon>
        <taxon>Bacillota</taxon>
        <taxon>Clostridia</taxon>
        <taxon>Lachnospirales</taxon>
        <taxon>Lachnospiraceae</taxon>
        <taxon>Schaedlerella</taxon>
    </lineage>
</organism>
<dbReference type="Pfam" id="PF13274">
    <property type="entry name" value="SocA_Panacea"/>
    <property type="match status" value="1"/>
</dbReference>
<dbReference type="AlphaFoldDB" id="A0A3R8KWL7"/>
<comment type="caution">
    <text evidence="2">The sequence shown here is derived from an EMBL/GenBank/DDBJ whole genome shotgun (WGS) entry which is preliminary data.</text>
</comment>
<evidence type="ECO:0000313" key="2">
    <source>
        <dbReference type="EMBL" id="RRK33412.1"/>
    </source>
</evidence>
<dbReference type="NCBIfam" id="TIGR03830">
    <property type="entry name" value="CxxCG_CxxCG_HTH"/>
    <property type="match status" value="1"/>
</dbReference>
<accession>A0A3R8KWL7</accession>
<proteinExistence type="predicted"/>
<name>A0A3R8KWL7_9FIRM</name>
<sequence length="336" mass="38360">MAEKRRMDFCVECRKDTEYILQRKTITKTIRDKDYQFAITTAVCPECGEEMGIPGLTDQNIREVDEQYRAAEGLVTVDDIEKLMKIYKIGKAPLALALGFGEVTVSRYLSGQVPSKEYSDIMRAALTSPAYMKKLLNKNREKIADTAYHKAMNAAAGLEELFAVSDNMLHVIAYIFEKLEEVTPLMLQKLIYFIQGVYSALYGRPIFEEDCRAWVHGPVYPKVYDLFRDFKYNPIDDPRFAVFEGAAGQLTADEKRAADLVINTFGFYGGRALERITHNEAPWQNARSGYDDKIPSNAALTKDSIREYYMAVDKTYGIGSEQGIRRYIQDMLRNWA</sequence>
<dbReference type="Proteomes" id="UP000274920">
    <property type="component" value="Unassembled WGS sequence"/>
</dbReference>
<evidence type="ECO:0000313" key="3">
    <source>
        <dbReference type="Proteomes" id="UP000274920"/>
    </source>
</evidence>
<evidence type="ECO:0000259" key="1">
    <source>
        <dbReference type="Pfam" id="PF13274"/>
    </source>
</evidence>
<gene>
    <name evidence="2" type="ORF">EBB54_20225</name>
</gene>
<dbReference type="InterPro" id="IPR022452">
    <property type="entry name" value="MqsA"/>
</dbReference>
<keyword evidence="3" id="KW-1185">Reference proteome</keyword>
<feature type="domain" description="Antitoxin SocA-like Panacea" evidence="1">
    <location>
        <begin position="187"/>
        <end position="284"/>
    </location>
</feature>
<reference evidence="2" key="1">
    <citation type="submission" date="2018-10" db="EMBL/GenBank/DDBJ databases">
        <title>Schaedlerella arabinophila gen. nov. sp. nov., isolated from the mouse intestinal tract and comparative analysis with the genome of the closely related altered Schaedler flora strain ASF502.</title>
        <authorList>
            <person name="Miyake S."/>
            <person name="Soh M."/>
            <person name="Seedorf H."/>
        </authorList>
    </citation>
    <scope>NUCLEOTIDE SEQUENCE [LARGE SCALE GENOMIC DNA]</scope>
    <source>
        <strain evidence="2">DSM 106076</strain>
    </source>
</reference>
<dbReference type="RefSeq" id="WP_125128675.1">
    <property type="nucleotide sequence ID" value="NZ_RHJS01000002.1"/>
</dbReference>